<dbReference type="Gene3D" id="3.30.429.10">
    <property type="entry name" value="Macrophage Migration Inhibitory Factor"/>
    <property type="match status" value="1"/>
</dbReference>
<keyword evidence="1" id="KW-0472">Membrane</keyword>
<keyword evidence="4" id="KW-1185">Reference proteome</keyword>
<accession>A0A4S8MCQ4</accession>
<evidence type="ECO:0000256" key="1">
    <source>
        <dbReference type="SAM" id="Phobius"/>
    </source>
</evidence>
<dbReference type="OrthoDB" id="2129288at2759"/>
<feature type="domain" description="Tautomerase cis-CaaD-like" evidence="2">
    <location>
        <begin position="1"/>
        <end position="134"/>
    </location>
</feature>
<dbReference type="AlphaFoldDB" id="A0A4S8MCQ4"/>
<protein>
    <recommendedName>
        <fullName evidence="2">Tautomerase cis-CaaD-like domain-containing protein</fullName>
    </recommendedName>
</protein>
<dbReference type="EMBL" id="ML179106">
    <property type="protein sequence ID" value="THV00315.1"/>
    <property type="molecule type" value="Genomic_DNA"/>
</dbReference>
<organism evidence="3 4">
    <name type="scientific">Dendrothele bispora (strain CBS 962.96)</name>
    <dbReference type="NCBI Taxonomy" id="1314807"/>
    <lineage>
        <taxon>Eukaryota</taxon>
        <taxon>Fungi</taxon>
        <taxon>Dikarya</taxon>
        <taxon>Basidiomycota</taxon>
        <taxon>Agaricomycotina</taxon>
        <taxon>Agaricomycetes</taxon>
        <taxon>Agaricomycetidae</taxon>
        <taxon>Agaricales</taxon>
        <taxon>Agaricales incertae sedis</taxon>
        <taxon>Dendrothele</taxon>
    </lineage>
</organism>
<sequence>MPLHRLYVPPNLYTPEEKSAIAKAITGVYSGLPTFYVVVVFVDVPKQNYFVGGEQTDRFLRIVVHHVARQFASDERKRNFMDRYEAALEPWTKRKGIDWEIQVAALDHVSWNENGIRPPLGDTEAEKLWKELNRPVPYEPEKGGFKTKL</sequence>
<dbReference type="Proteomes" id="UP000297245">
    <property type="component" value="Unassembled WGS sequence"/>
</dbReference>
<dbReference type="InterPro" id="IPR014347">
    <property type="entry name" value="Tautomerase/MIF_sf"/>
</dbReference>
<feature type="transmembrane region" description="Helical" evidence="1">
    <location>
        <begin position="20"/>
        <end position="42"/>
    </location>
</feature>
<evidence type="ECO:0000313" key="4">
    <source>
        <dbReference type="Proteomes" id="UP000297245"/>
    </source>
</evidence>
<dbReference type="SUPFAM" id="SSF55331">
    <property type="entry name" value="Tautomerase/MIF"/>
    <property type="match status" value="1"/>
</dbReference>
<evidence type="ECO:0000313" key="3">
    <source>
        <dbReference type="EMBL" id="THV00315.1"/>
    </source>
</evidence>
<dbReference type="InterPro" id="IPR028116">
    <property type="entry name" value="Cis-CaaD-like"/>
</dbReference>
<dbReference type="Pfam" id="PF14832">
    <property type="entry name" value="Tautomerase_3"/>
    <property type="match status" value="1"/>
</dbReference>
<reference evidence="3 4" key="1">
    <citation type="journal article" date="2019" name="Nat. Ecol. Evol.">
        <title>Megaphylogeny resolves global patterns of mushroom evolution.</title>
        <authorList>
            <person name="Varga T."/>
            <person name="Krizsan K."/>
            <person name="Foldi C."/>
            <person name="Dima B."/>
            <person name="Sanchez-Garcia M."/>
            <person name="Sanchez-Ramirez S."/>
            <person name="Szollosi G.J."/>
            <person name="Szarkandi J.G."/>
            <person name="Papp V."/>
            <person name="Albert L."/>
            <person name="Andreopoulos W."/>
            <person name="Angelini C."/>
            <person name="Antonin V."/>
            <person name="Barry K.W."/>
            <person name="Bougher N.L."/>
            <person name="Buchanan P."/>
            <person name="Buyck B."/>
            <person name="Bense V."/>
            <person name="Catcheside P."/>
            <person name="Chovatia M."/>
            <person name="Cooper J."/>
            <person name="Damon W."/>
            <person name="Desjardin D."/>
            <person name="Finy P."/>
            <person name="Geml J."/>
            <person name="Haridas S."/>
            <person name="Hughes K."/>
            <person name="Justo A."/>
            <person name="Karasinski D."/>
            <person name="Kautmanova I."/>
            <person name="Kiss B."/>
            <person name="Kocsube S."/>
            <person name="Kotiranta H."/>
            <person name="LaButti K.M."/>
            <person name="Lechner B.E."/>
            <person name="Liimatainen K."/>
            <person name="Lipzen A."/>
            <person name="Lukacs Z."/>
            <person name="Mihaltcheva S."/>
            <person name="Morgado L.N."/>
            <person name="Niskanen T."/>
            <person name="Noordeloos M.E."/>
            <person name="Ohm R.A."/>
            <person name="Ortiz-Santana B."/>
            <person name="Ovrebo C."/>
            <person name="Racz N."/>
            <person name="Riley R."/>
            <person name="Savchenko A."/>
            <person name="Shiryaev A."/>
            <person name="Soop K."/>
            <person name="Spirin V."/>
            <person name="Szebenyi C."/>
            <person name="Tomsovsky M."/>
            <person name="Tulloss R.E."/>
            <person name="Uehling J."/>
            <person name="Grigoriev I.V."/>
            <person name="Vagvolgyi C."/>
            <person name="Papp T."/>
            <person name="Martin F.M."/>
            <person name="Miettinen O."/>
            <person name="Hibbett D.S."/>
            <person name="Nagy L.G."/>
        </authorList>
    </citation>
    <scope>NUCLEOTIDE SEQUENCE [LARGE SCALE GENOMIC DNA]</scope>
    <source>
        <strain evidence="3 4">CBS 962.96</strain>
    </source>
</reference>
<keyword evidence="1" id="KW-0812">Transmembrane</keyword>
<evidence type="ECO:0000259" key="2">
    <source>
        <dbReference type="Pfam" id="PF14832"/>
    </source>
</evidence>
<proteinExistence type="predicted"/>
<keyword evidence="1" id="KW-1133">Transmembrane helix</keyword>
<gene>
    <name evidence="3" type="ORF">K435DRAFT_657510</name>
</gene>
<name>A0A4S8MCQ4_DENBC</name>